<dbReference type="InterPro" id="IPR009072">
    <property type="entry name" value="Histone-fold"/>
</dbReference>
<feature type="region of interest" description="Disordered" evidence="2">
    <location>
        <begin position="174"/>
        <end position="194"/>
    </location>
</feature>
<dbReference type="OMA" id="YCAMART"/>
<evidence type="ECO:0000256" key="1">
    <source>
        <dbReference type="ARBA" id="ARBA00010343"/>
    </source>
</evidence>
<dbReference type="Proteomes" id="UP000054558">
    <property type="component" value="Unassembled WGS sequence"/>
</dbReference>
<gene>
    <name evidence="4" type="ORF">KFL_003600110</name>
</gene>
<evidence type="ECO:0000313" key="4">
    <source>
        <dbReference type="EMBL" id="GAQ87552.1"/>
    </source>
</evidence>
<dbReference type="AlphaFoldDB" id="A0A1Y1IC58"/>
<dbReference type="EMBL" id="DF237309">
    <property type="protein sequence ID" value="GAQ87552.1"/>
    <property type="molecule type" value="Genomic_DNA"/>
</dbReference>
<keyword evidence="5" id="KW-1185">Reference proteome</keyword>
<dbReference type="PANTHER" id="PTHR11426">
    <property type="entry name" value="HISTONE H3"/>
    <property type="match status" value="1"/>
</dbReference>
<dbReference type="GO" id="GO:0000786">
    <property type="term" value="C:nucleosome"/>
    <property type="evidence" value="ECO:0007669"/>
    <property type="project" value="InterPro"/>
</dbReference>
<evidence type="ECO:0000259" key="3">
    <source>
        <dbReference type="Pfam" id="PF00125"/>
    </source>
</evidence>
<feature type="region of interest" description="Disordered" evidence="2">
    <location>
        <begin position="1"/>
        <end position="22"/>
    </location>
</feature>
<dbReference type="GO" id="GO:0046982">
    <property type="term" value="F:protein heterodimerization activity"/>
    <property type="evidence" value="ECO:0007669"/>
    <property type="project" value="InterPro"/>
</dbReference>
<proteinExistence type="inferred from homology"/>
<dbReference type="GO" id="GO:0003677">
    <property type="term" value="F:DNA binding"/>
    <property type="evidence" value="ECO:0007669"/>
    <property type="project" value="InterPro"/>
</dbReference>
<evidence type="ECO:0000256" key="2">
    <source>
        <dbReference type="SAM" id="MobiDB-lite"/>
    </source>
</evidence>
<dbReference type="OrthoDB" id="842664at2759"/>
<dbReference type="STRING" id="105231.A0A1Y1IC58"/>
<feature type="domain" description="Core Histone H2A/H2B/H3" evidence="3">
    <location>
        <begin position="213"/>
        <end position="304"/>
    </location>
</feature>
<protein>
    <submittedName>
        <fullName evidence="4">Histone H3</fullName>
    </submittedName>
</protein>
<dbReference type="GO" id="GO:0030527">
    <property type="term" value="F:structural constituent of chromatin"/>
    <property type="evidence" value="ECO:0007669"/>
    <property type="project" value="InterPro"/>
</dbReference>
<accession>A0A1Y1IC58</accession>
<dbReference type="Pfam" id="PF00125">
    <property type="entry name" value="Histone"/>
    <property type="match status" value="2"/>
</dbReference>
<dbReference type="InterPro" id="IPR000164">
    <property type="entry name" value="Histone_H3/CENP-A"/>
</dbReference>
<organism evidence="4 5">
    <name type="scientific">Klebsormidium nitens</name>
    <name type="common">Green alga</name>
    <name type="synonym">Ulothrix nitens</name>
    <dbReference type="NCBI Taxonomy" id="105231"/>
    <lineage>
        <taxon>Eukaryota</taxon>
        <taxon>Viridiplantae</taxon>
        <taxon>Streptophyta</taxon>
        <taxon>Klebsormidiophyceae</taxon>
        <taxon>Klebsormidiales</taxon>
        <taxon>Klebsormidiaceae</taxon>
        <taxon>Klebsormidium</taxon>
    </lineage>
</organism>
<dbReference type="InterPro" id="IPR007125">
    <property type="entry name" value="H2A/H2B/H3"/>
</dbReference>
<dbReference type="SUPFAM" id="SSF47113">
    <property type="entry name" value="Histone-fold"/>
    <property type="match status" value="2"/>
</dbReference>
<name>A0A1Y1IC58_KLENI</name>
<comment type="similarity">
    <text evidence="1">Belongs to the histone H3 family.</text>
</comment>
<dbReference type="PRINTS" id="PR00622">
    <property type="entry name" value="HISTONEH3"/>
</dbReference>
<sequence length="323" mass="36607">MARTKQLPSSSTGVARERKATAKKCPRMTAPPVIKPHKYRAGTVALREIRKYQKTSELLLKKAAFCRLCKEVMDSEKVQPKKGVVTHFAEEAYDALQEAAEAYLVKMFEEANLYAIHAKRVTLMESDWALMLKLRQGEWRFPVKKGPGKRPFALALAKPFANSHPSPTQVSMARTKQLPSSSTGVAQERKATATKCPRMTAPPVIKPHEYRAGTVALREIRKYQKTSELLLKKTAFRRLCKEVMDSEKVQPKKGVVTHFAEEAYDAPQEAAEAYLVKMFEEANLYAIHAKRVTLMESDWALMLKLGQGEWRFPVKKRPGKYVV</sequence>
<dbReference type="Gene3D" id="1.10.20.10">
    <property type="entry name" value="Histone, subunit A"/>
    <property type="match status" value="2"/>
</dbReference>
<feature type="domain" description="Core Histone H2A/H2B/H3" evidence="3">
    <location>
        <begin position="42"/>
        <end position="133"/>
    </location>
</feature>
<dbReference type="GO" id="GO:0005634">
    <property type="term" value="C:nucleus"/>
    <property type="evidence" value="ECO:0000318"/>
    <property type="project" value="GO_Central"/>
</dbReference>
<evidence type="ECO:0000313" key="5">
    <source>
        <dbReference type="Proteomes" id="UP000054558"/>
    </source>
</evidence>
<feature type="compositionally biased region" description="Polar residues" evidence="2">
    <location>
        <begin position="174"/>
        <end position="185"/>
    </location>
</feature>
<dbReference type="SMART" id="SM00428">
    <property type="entry name" value="H3"/>
    <property type="match status" value="2"/>
</dbReference>
<dbReference type="CDD" id="cd22911">
    <property type="entry name" value="HFD_H3"/>
    <property type="match status" value="2"/>
</dbReference>
<feature type="compositionally biased region" description="Polar residues" evidence="2">
    <location>
        <begin position="1"/>
        <end position="13"/>
    </location>
</feature>
<reference evidence="4 5" key="1">
    <citation type="journal article" date="2014" name="Nat. Commun.">
        <title>Klebsormidium flaccidum genome reveals primary factors for plant terrestrial adaptation.</title>
        <authorList>
            <person name="Hori K."/>
            <person name="Maruyama F."/>
            <person name="Fujisawa T."/>
            <person name="Togashi T."/>
            <person name="Yamamoto N."/>
            <person name="Seo M."/>
            <person name="Sato S."/>
            <person name="Yamada T."/>
            <person name="Mori H."/>
            <person name="Tajima N."/>
            <person name="Moriyama T."/>
            <person name="Ikeuchi M."/>
            <person name="Watanabe M."/>
            <person name="Wada H."/>
            <person name="Kobayashi K."/>
            <person name="Saito M."/>
            <person name="Masuda T."/>
            <person name="Sasaki-Sekimoto Y."/>
            <person name="Mashiguchi K."/>
            <person name="Awai K."/>
            <person name="Shimojima M."/>
            <person name="Masuda S."/>
            <person name="Iwai M."/>
            <person name="Nobusawa T."/>
            <person name="Narise T."/>
            <person name="Kondo S."/>
            <person name="Saito H."/>
            <person name="Sato R."/>
            <person name="Murakawa M."/>
            <person name="Ihara Y."/>
            <person name="Oshima-Yamada Y."/>
            <person name="Ohtaka K."/>
            <person name="Satoh M."/>
            <person name="Sonobe K."/>
            <person name="Ishii M."/>
            <person name="Ohtani R."/>
            <person name="Kanamori-Sato M."/>
            <person name="Honoki R."/>
            <person name="Miyazaki D."/>
            <person name="Mochizuki H."/>
            <person name="Umetsu J."/>
            <person name="Higashi K."/>
            <person name="Shibata D."/>
            <person name="Kamiya Y."/>
            <person name="Sato N."/>
            <person name="Nakamura Y."/>
            <person name="Tabata S."/>
            <person name="Ida S."/>
            <person name="Kurokawa K."/>
            <person name="Ohta H."/>
        </authorList>
    </citation>
    <scope>NUCLEOTIDE SEQUENCE [LARGE SCALE GENOMIC DNA]</scope>
    <source>
        <strain evidence="4 5">NIES-2285</strain>
    </source>
</reference>